<evidence type="ECO:0000313" key="1">
    <source>
        <dbReference type="EMBL" id="SFT45338.1"/>
    </source>
</evidence>
<dbReference type="Proteomes" id="UP000198844">
    <property type="component" value="Unassembled WGS sequence"/>
</dbReference>
<name>A0A1I6Y4B7_9BURK</name>
<protein>
    <submittedName>
        <fullName evidence="1">Uncharacterized protein</fullName>
    </submittedName>
</protein>
<dbReference type="RefSeq" id="WP_167378280.1">
    <property type="nucleotide sequence ID" value="NZ_FPBH01000001.1"/>
</dbReference>
<evidence type="ECO:0000313" key="2">
    <source>
        <dbReference type="Proteomes" id="UP000198844"/>
    </source>
</evidence>
<proteinExistence type="predicted"/>
<sequence length="56" mass="6509">MDTVMVPKSLLAKFSWDGRKQEYFALIPKDRLDGTVSYTRFRVEFPPEGGFLLILQ</sequence>
<reference evidence="1 2" key="1">
    <citation type="submission" date="2016-10" db="EMBL/GenBank/DDBJ databases">
        <authorList>
            <person name="de Groot N.N."/>
        </authorList>
    </citation>
    <scope>NUCLEOTIDE SEQUENCE [LARGE SCALE GENOMIC DNA]</scope>
    <source>
        <strain evidence="1 2">LMG 27731</strain>
    </source>
</reference>
<gene>
    <name evidence="1" type="ORF">SAMN05192563_1001312</name>
</gene>
<dbReference type="EMBL" id="FPBH01000001">
    <property type="protein sequence ID" value="SFT45338.1"/>
    <property type="molecule type" value="Genomic_DNA"/>
</dbReference>
<organism evidence="1 2">
    <name type="scientific">Paraburkholderia aspalathi</name>
    <dbReference type="NCBI Taxonomy" id="1324617"/>
    <lineage>
        <taxon>Bacteria</taxon>
        <taxon>Pseudomonadati</taxon>
        <taxon>Pseudomonadota</taxon>
        <taxon>Betaproteobacteria</taxon>
        <taxon>Burkholderiales</taxon>
        <taxon>Burkholderiaceae</taxon>
        <taxon>Paraburkholderia</taxon>
    </lineage>
</organism>
<accession>A0A1I6Y4B7</accession>
<dbReference type="AlphaFoldDB" id="A0A1I6Y4B7"/>